<gene>
    <name evidence="3" type="ORF">FNF29_07608</name>
</gene>
<feature type="region of interest" description="Disordered" evidence="2">
    <location>
        <begin position="442"/>
        <end position="531"/>
    </location>
</feature>
<dbReference type="GO" id="GO:0046785">
    <property type="term" value="P:microtubule polymerization"/>
    <property type="evidence" value="ECO:0007669"/>
    <property type="project" value="InterPro"/>
</dbReference>
<comment type="caution">
    <text evidence="3">The sequence shown here is derived from an EMBL/GenBank/DDBJ whole genome shotgun (WGS) entry which is preliminary data.</text>
</comment>
<evidence type="ECO:0000256" key="2">
    <source>
        <dbReference type="SAM" id="MobiDB-lite"/>
    </source>
</evidence>
<organism evidence="3 4">
    <name type="scientific">Cafeteria roenbergensis</name>
    <name type="common">Marine flagellate</name>
    <dbReference type="NCBI Taxonomy" id="33653"/>
    <lineage>
        <taxon>Eukaryota</taxon>
        <taxon>Sar</taxon>
        <taxon>Stramenopiles</taxon>
        <taxon>Bigyra</taxon>
        <taxon>Opalozoa</taxon>
        <taxon>Bicosoecida</taxon>
        <taxon>Cafeteriaceae</taxon>
        <taxon>Cafeteria</taxon>
    </lineage>
</organism>
<comment type="similarity">
    <text evidence="1">Belongs to the TPPP family.</text>
</comment>
<dbReference type="SUPFAM" id="SSF47473">
    <property type="entry name" value="EF-hand"/>
    <property type="match status" value="1"/>
</dbReference>
<evidence type="ECO:0000256" key="1">
    <source>
        <dbReference type="ARBA" id="ARBA00010994"/>
    </source>
</evidence>
<evidence type="ECO:0000313" key="4">
    <source>
        <dbReference type="Proteomes" id="UP000323011"/>
    </source>
</evidence>
<sequence length="531" mass="56056">MASVEQKLWNIFTYYTLHGNPLDPEHMRSQQFVKFCKTCQIVGSGTSTAAEPLVVADVVVAYTAEVKRKRPAGTPRTGQKMDFSDFLTALMKLSARVYPGEKRASVDAAFEKLLLNNVLPFAESRSPAELDITEHEGNPELEDLRDIFNDALEQIFQYYATGADVARGSHGAHDSRGFTGTSPSRGSPSRGSPGHMGRTGASFGAASSTASSFMGRASNSMKNALSYAGFLKFAADFDLSSSVILSTLELGQIYLASLREVDPEAHIRKLTFDEFWDALLRCAIVAYSKISKSGVADKLKGLFLYMWRAINRSVPRAVTERRSVTTYAGDLMSGAMLFNKRFTALWQDDDFRDYLSPEAAEEESGRAVLRRLMHSGVGGAGASRLSDSGGDFGTPGGAGSPGDYGAAAAGRSAGGSPPPPRYGGADYASEGSFADRYGAAAADAGTGPASAPGSAPQPPEDADFAAARPGSAAAYGASPGRADESRQHYDASRARLAGLEPPAAASAGFGDPYRLPGQRGSPAGPGRGWTG</sequence>
<dbReference type="GO" id="GO:0001578">
    <property type="term" value="P:microtubule bundle formation"/>
    <property type="evidence" value="ECO:0007669"/>
    <property type="project" value="TreeGrafter"/>
</dbReference>
<feature type="region of interest" description="Disordered" evidence="2">
    <location>
        <begin position="170"/>
        <end position="203"/>
    </location>
</feature>
<dbReference type="AlphaFoldDB" id="A0A5A8C2G5"/>
<feature type="compositionally biased region" description="Basic and acidic residues" evidence="2">
    <location>
        <begin position="481"/>
        <end position="493"/>
    </location>
</feature>
<dbReference type="InterPro" id="IPR008907">
    <property type="entry name" value="TPP/p25"/>
</dbReference>
<dbReference type="InterPro" id="IPR011992">
    <property type="entry name" value="EF-hand-dom_pair"/>
</dbReference>
<feature type="compositionally biased region" description="Low complexity" evidence="2">
    <location>
        <begin position="442"/>
        <end position="454"/>
    </location>
</feature>
<dbReference type="GO" id="GO:0032273">
    <property type="term" value="P:positive regulation of protein polymerization"/>
    <property type="evidence" value="ECO:0007669"/>
    <property type="project" value="TreeGrafter"/>
</dbReference>
<feature type="region of interest" description="Disordered" evidence="2">
    <location>
        <begin position="380"/>
        <end position="429"/>
    </location>
</feature>
<evidence type="ECO:0008006" key="5">
    <source>
        <dbReference type="Google" id="ProtNLM"/>
    </source>
</evidence>
<feature type="compositionally biased region" description="Low complexity" evidence="2">
    <location>
        <begin position="465"/>
        <end position="480"/>
    </location>
</feature>
<feature type="compositionally biased region" description="Gly residues" evidence="2">
    <location>
        <begin position="390"/>
        <end position="402"/>
    </location>
</feature>
<dbReference type="PANTHER" id="PTHR12932:SF9">
    <property type="entry name" value="TUBULIN POLYMERIZATION-PROMOTING PROTEIN HOMOLOG"/>
    <property type="match status" value="1"/>
</dbReference>
<dbReference type="Proteomes" id="UP000323011">
    <property type="component" value="Unassembled WGS sequence"/>
</dbReference>
<dbReference type="GO" id="GO:0015631">
    <property type="term" value="F:tubulin binding"/>
    <property type="evidence" value="ECO:0007669"/>
    <property type="project" value="InterPro"/>
</dbReference>
<dbReference type="GO" id="GO:0005874">
    <property type="term" value="C:microtubule"/>
    <property type="evidence" value="ECO:0007669"/>
    <property type="project" value="TreeGrafter"/>
</dbReference>
<keyword evidence="4" id="KW-1185">Reference proteome</keyword>
<proteinExistence type="inferred from homology"/>
<reference evidence="3 4" key="1">
    <citation type="submission" date="2019-07" db="EMBL/GenBank/DDBJ databases">
        <title>Genomes of Cafeteria roenbergensis.</title>
        <authorList>
            <person name="Fischer M.G."/>
            <person name="Hackl T."/>
            <person name="Roman M."/>
        </authorList>
    </citation>
    <scope>NUCLEOTIDE SEQUENCE [LARGE SCALE GENOMIC DNA]</scope>
    <source>
        <strain evidence="3 4">BVI</strain>
    </source>
</reference>
<dbReference type="PANTHER" id="PTHR12932">
    <property type="entry name" value="P25 ALPHA-RELATED"/>
    <property type="match status" value="1"/>
</dbReference>
<evidence type="ECO:0000313" key="3">
    <source>
        <dbReference type="EMBL" id="KAA0147118.1"/>
    </source>
</evidence>
<feature type="compositionally biased region" description="Low complexity" evidence="2">
    <location>
        <begin position="404"/>
        <end position="415"/>
    </location>
</feature>
<dbReference type="EMBL" id="VLTN01000072">
    <property type="protein sequence ID" value="KAA0147118.1"/>
    <property type="molecule type" value="Genomic_DNA"/>
</dbReference>
<name>A0A5A8C2G5_CAFRO</name>
<dbReference type="Gene3D" id="1.10.238.10">
    <property type="entry name" value="EF-hand"/>
    <property type="match status" value="1"/>
</dbReference>
<accession>A0A5A8C2G5</accession>
<protein>
    <recommendedName>
        <fullName evidence="5">EF-hand domain-containing protein</fullName>
    </recommendedName>
</protein>
<feature type="compositionally biased region" description="Low complexity" evidence="2">
    <location>
        <begin position="177"/>
        <end position="203"/>
    </location>
</feature>